<comment type="caution">
    <text evidence="4">The sequence shown here is derived from an EMBL/GenBank/DDBJ whole genome shotgun (WGS) entry which is preliminary data.</text>
</comment>
<keyword evidence="2" id="KW-1133">Transmembrane helix</keyword>
<keyword evidence="2" id="KW-0472">Membrane</keyword>
<feature type="compositionally biased region" description="Low complexity" evidence="1">
    <location>
        <begin position="173"/>
        <end position="183"/>
    </location>
</feature>
<sequence>MRSFLAGLLVLAALCCRARADDSPTTDDATLADRAADGQLSLALDEPLLTFHYSTDTPDPKNWIGIYDLGGGPVNQNFTGKSSLLWQYAPDASGKVQIVPTADKMKVGNFYVAYYLAKDQYSWLAGPVQFQLPDKVQSSSSSSASSTTPPTSPTSSASGPVQTTPSASQTSGAAPPANTTAAASKGTNKTALGVGLGVGLGIGLIGVFGLVLFALRQRKNKRVEKGVAEMDSGGDMYGEFRPGSSYQSSVGLSPQTPYQPMPIQHVQPGPPVQQYPPPTHAPSYQQTPTEYKGRATGDPTELPAGNVPLELPVPQKWR</sequence>
<feature type="compositionally biased region" description="Polar residues" evidence="1">
    <location>
        <begin position="159"/>
        <end position="172"/>
    </location>
</feature>
<gene>
    <name evidence="4" type="ORF">E0L32_009973</name>
</gene>
<dbReference type="RefSeq" id="XP_030990345.1">
    <property type="nucleotide sequence ID" value="XM_031144993.1"/>
</dbReference>
<dbReference type="Proteomes" id="UP000319257">
    <property type="component" value="Unassembled WGS sequence"/>
</dbReference>
<feature type="region of interest" description="Disordered" evidence="1">
    <location>
        <begin position="244"/>
        <end position="318"/>
    </location>
</feature>
<feature type="signal peptide" evidence="3">
    <location>
        <begin position="1"/>
        <end position="20"/>
    </location>
</feature>
<organism evidence="4 5">
    <name type="scientific">Thyridium curvatum</name>
    <dbReference type="NCBI Taxonomy" id="1093900"/>
    <lineage>
        <taxon>Eukaryota</taxon>
        <taxon>Fungi</taxon>
        <taxon>Dikarya</taxon>
        <taxon>Ascomycota</taxon>
        <taxon>Pezizomycotina</taxon>
        <taxon>Sordariomycetes</taxon>
        <taxon>Sordariomycetidae</taxon>
        <taxon>Thyridiales</taxon>
        <taxon>Thyridiaceae</taxon>
        <taxon>Thyridium</taxon>
    </lineage>
</organism>
<dbReference type="AlphaFoldDB" id="A0A507AQ65"/>
<evidence type="ECO:0000256" key="3">
    <source>
        <dbReference type="SAM" id="SignalP"/>
    </source>
</evidence>
<accession>A0A507AQ65</accession>
<feature type="transmembrane region" description="Helical" evidence="2">
    <location>
        <begin position="191"/>
        <end position="215"/>
    </location>
</feature>
<feature type="compositionally biased region" description="Polar residues" evidence="1">
    <location>
        <begin position="244"/>
        <end position="258"/>
    </location>
</feature>
<name>A0A507AQ65_9PEZI</name>
<reference evidence="4 5" key="1">
    <citation type="submission" date="2019-06" db="EMBL/GenBank/DDBJ databases">
        <title>Draft genome sequence of the filamentous fungus Phialemoniopsis curvata isolated from diesel fuel.</title>
        <authorList>
            <person name="Varaljay V.A."/>
            <person name="Lyon W.J."/>
            <person name="Crouch A.L."/>
            <person name="Drake C.E."/>
            <person name="Hollomon J.M."/>
            <person name="Nadeau L.J."/>
            <person name="Nunn H.S."/>
            <person name="Stevenson B.S."/>
            <person name="Bojanowski C.L."/>
            <person name="Crookes-Goodson W.J."/>
        </authorList>
    </citation>
    <scope>NUCLEOTIDE SEQUENCE [LARGE SCALE GENOMIC DNA]</scope>
    <source>
        <strain evidence="4 5">D216</strain>
    </source>
</reference>
<keyword evidence="5" id="KW-1185">Reference proteome</keyword>
<feature type="compositionally biased region" description="Low complexity" evidence="1">
    <location>
        <begin position="138"/>
        <end position="158"/>
    </location>
</feature>
<proteinExistence type="predicted"/>
<evidence type="ECO:0000256" key="1">
    <source>
        <dbReference type="SAM" id="MobiDB-lite"/>
    </source>
</evidence>
<evidence type="ECO:0000313" key="5">
    <source>
        <dbReference type="Proteomes" id="UP000319257"/>
    </source>
</evidence>
<feature type="region of interest" description="Disordered" evidence="1">
    <location>
        <begin position="136"/>
        <end position="184"/>
    </location>
</feature>
<feature type="compositionally biased region" description="Pro residues" evidence="1">
    <location>
        <begin position="268"/>
        <end position="280"/>
    </location>
</feature>
<feature type="chain" id="PRO_5021339812" evidence="3">
    <location>
        <begin position="21"/>
        <end position="318"/>
    </location>
</feature>
<evidence type="ECO:0000256" key="2">
    <source>
        <dbReference type="SAM" id="Phobius"/>
    </source>
</evidence>
<keyword evidence="2" id="KW-0812">Transmembrane</keyword>
<dbReference type="STRING" id="1093900.A0A507AQ65"/>
<dbReference type="EMBL" id="SKBQ01000076">
    <property type="protein sequence ID" value="TPX08634.1"/>
    <property type="molecule type" value="Genomic_DNA"/>
</dbReference>
<dbReference type="InParanoid" id="A0A507AQ65"/>
<dbReference type="GeneID" id="41977420"/>
<keyword evidence="3" id="KW-0732">Signal</keyword>
<evidence type="ECO:0000313" key="4">
    <source>
        <dbReference type="EMBL" id="TPX08634.1"/>
    </source>
</evidence>
<protein>
    <submittedName>
        <fullName evidence="4">Uncharacterized protein</fullName>
    </submittedName>
</protein>